<comment type="caution">
    <text evidence="2">The sequence shown here is derived from an EMBL/GenBank/DDBJ whole genome shotgun (WGS) entry which is preliminary data.</text>
</comment>
<keyword evidence="3" id="KW-1185">Reference proteome</keyword>
<organism evidence="2 3">
    <name type="scientific">Aliidongia dinghuensis</name>
    <dbReference type="NCBI Taxonomy" id="1867774"/>
    <lineage>
        <taxon>Bacteria</taxon>
        <taxon>Pseudomonadati</taxon>
        <taxon>Pseudomonadota</taxon>
        <taxon>Alphaproteobacteria</taxon>
        <taxon>Rhodospirillales</taxon>
        <taxon>Dongiaceae</taxon>
        <taxon>Aliidongia</taxon>
    </lineage>
</organism>
<dbReference type="EMBL" id="BMJQ01000002">
    <property type="protein sequence ID" value="GGF05181.1"/>
    <property type="molecule type" value="Genomic_DNA"/>
</dbReference>
<sequence length="335" mass="35612">MSKVTGAAWGASLLATGLLVAASPARAEPAADPTSIWTLSDENSSITTSKLNDKYYVNGLKLGWTSPTDAVPHFIASIGHSLFGEGQQRLSLDVSQSIYTPADTLAVPPDPKDRPYAGVLLLGATLLQDTDDTRQSVGLQLGLVGPDAEAEQVQNGFHDVIGYGHTKGWAYQLRDEPLAELLGQKIWRVPLGTVGGFETDALPQIEGGLGNLRVYGLGGSIFRVGQGLDADFGAARLRPGLSGSDAYHATRNFGWYFFVGADGQAVVHDVTIDGNDFRNSATASRMPFVGELEAGVAFLAYGMRISYTQVVQTEQVYGQHGGPHQFGSLTLSAHF</sequence>
<dbReference type="InterPro" id="IPR018707">
    <property type="entry name" value="LpxR"/>
</dbReference>
<dbReference type="Gene3D" id="2.40.128.140">
    <property type="entry name" value="Outer membrane protein"/>
    <property type="match status" value="1"/>
</dbReference>
<feature type="signal peptide" evidence="1">
    <location>
        <begin position="1"/>
        <end position="27"/>
    </location>
</feature>
<evidence type="ECO:0000313" key="3">
    <source>
        <dbReference type="Proteomes" id="UP000646365"/>
    </source>
</evidence>
<name>A0A8J2YPM7_9PROT</name>
<gene>
    <name evidence="2" type="ORF">GCM10011611_08330</name>
</gene>
<evidence type="ECO:0000256" key="1">
    <source>
        <dbReference type="SAM" id="SignalP"/>
    </source>
</evidence>
<dbReference type="InterPro" id="IPR037107">
    <property type="entry name" value="Put_OMP_sf"/>
</dbReference>
<reference evidence="2" key="1">
    <citation type="journal article" date="2014" name="Int. J. Syst. Evol. Microbiol.">
        <title>Complete genome sequence of Corynebacterium casei LMG S-19264T (=DSM 44701T), isolated from a smear-ripened cheese.</title>
        <authorList>
            <consortium name="US DOE Joint Genome Institute (JGI-PGF)"/>
            <person name="Walter F."/>
            <person name="Albersmeier A."/>
            <person name="Kalinowski J."/>
            <person name="Ruckert C."/>
        </authorList>
    </citation>
    <scope>NUCLEOTIDE SEQUENCE</scope>
    <source>
        <strain evidence="2">CGMCC 1.15725</strain>
    </source>
</reference>
<dbReference type="RefSeq" id="WP_189042826.1">
    <property type="nucleotide sequence ID" value="NZ_BMJQ01000002.1"/>
</dbReference>
<accession>A0A8J2YPM7</accession>
<dbReference type="Proteomes" id="UP000646365">
    <property type="component" value="Unassembled WGS sequence"/>
</dbReference>
<proteinExistence type="predicted"/>
<dbReference type="Pfam" id="PF09982">
    <property type="entry name" value="LpxR"/>
    <property type="match status" value="1"/>
</dbReference>
<evidence type="ECO:0000313" key="2">
    <source>
        <dbReference type="EMBL" id="GGF05181.1"/>
    </source>
</evidence>
<feature type="chain" id="PRO_5035313017" evidence="1">
    <location>
        <begin position="28"/>
        <end position="335"/>
    </location>
</feature>
<protein>
    <submittedName>
        <fullName evidence="2">Membrane protein</fullName>
    </submittedName>
</protein>
<dbReference type="AlphaFoldDB" id="A0A8J2YPM7"/>
<reference evidence="2" key="2">
    <citation type="submission" date="2020-09" db="EMBL/GenBank/DDBJ databases">
        <authorList>
            <person name="Sun Q."/>
            <person name="Zhou Y."/>
        </authorList>
    </citation>
    <scope>NUCLEOTIDE SEQUENCE</scope>
    <source>
        <strain evidence="2">CGMCC 1.15725</strain>
    </source>
</reference>
<keyword evidence="1" id="KW-0732">Signal</keyword>